<evidence type="ECO:0000313" key="1">
    <source>
        <dbReference type="EMBL" id="RNA31699.1"/>
    </source>
</evidence>
<accession>A0A3M7S7N4</accession>
<gene>
    <name evidence="1" type="ORF">BpHYR1_004632</name>
</gene>
<sequence>MKIGKLSHKLSLFDINPCSVDMLANFSRTHISLNSKIAIFAPVRSPAVRCQPIVHTIFAPPSKNFDPMILIPYERLCPPARTINT</sequence>
<organism evidence="1 2">
    <name type="scientific">Brachionus plicatilis</name>
    <name type="common">Marine rotifer</name>
    <name type="synonym">Brachionus muelleri</name>
    <dbReference type="NCBI Taxonomy" id="10195"/>
    <lineage>
        <taxon>Eukaryota</taxon>
        <taxon>Metazoa</taxon>
        <taxon>Spiralia</taxon>
        <taxon>Gnathifera</taxon>
        <taxon>Rotifera</taxon>
        <taxon>Eurotatoria</taxon>
        <taxon>Monogononta</taxon>
        <taxon>Pseudotrocha</taxon>
        <taxon>Ploima</taxon>
        <taxon>Brachionidae</taxon>
        <taxon>Brachionus</taxon>
    </lineage>
</organism>
<dbReference type="Proteomes" id="UP000276133">
    <property type="component" value="Unassembled WGS sequence"/>
</dbReference>
<protein>
    <submittedName>
        <fullName evidence="1">Uncharacterized protein</fullName>
    </submittedName>
</protein>
<dbReference type="EMBL" id="REGN01001907">
    <property type="protein sequence ID" value="RNA31699.1"/>
    <property type="molecule type" value="Genomic_DNA"/>
</dbReference>
<keyword evidence="2" id="KW-1185">Reference proteome</keyword>
<dbReference type="AlphaFoldDB" id="A0A3M7S7N4"/>
<reference evidence="1 2" key="1">
    <citation type="journal article" date="2018" name="Sci. Rep.">
        <title>Genomic signatures of local adaptation to the degree of environmental predictability in rotifers.</title>
        <authorList>
            <person name="Franch-Gras L."/>
            <person name="Hahn C."/>
            <person name="Garcia-Roger E.M."/>
            <person name="Carmona M.J."/>
            <person name="Serra M."/>
            <person name="Gomez A."/>
        </authorList>
    </citation>
    <scope>NUCLEOTIDE SEQUENCE [LARGE SCALE GENOMIC DNA]</scope>
    <source>
        <strain evidence="1">HYR1</strain>
    </source>
</reference>
<evidence type="ECO:0000313" key="2">
    <source>
        <dbReference type="Proteomes" id="UP000276133"/>
    </source>
</evidence>
<proteinExistence type="predicted"/>
<comment type="caution">
    <text evidence="1">The sequence shown here is derived from an EMBL/GenBank/DDBJ whole genome shotgun (WGS) entry which is preliminary data.</text>
</comment>
<name>A0A3M7S7N4_BRAPC</name>